<dbReference type="Pfam" id="PF26410">
    <property type="entry name" value="GH5_mannosidase"/>
    <property type="match status" value="1"/>
</dbReference>
<proteinExistence type="predicted"/>
<feature type="chain" id="PRO_5045591879" description="mannan endo-1,4-beta-mannosidase" evidence="9">
    <location>
        <begin position="32"/>
        <end position="1884"/>
    </location>
</feature>
<comment type="subcellular location">
    <subcellularLocation>
        <location evidence="2">Secreted</location>
    </subcellularLocation>
</comment>
<feature type="domain" description="SLH" evidence="11">
    <location>
        <begin position="1702"/>
        <end position="1760"/>
    </location>
</feature>
<evidence type="ECO:0000256" key="6">
    <source>
        <dbReference type="ARBA" id="ARBA00022801"/>
    </source>
</evidence>
<feature type="domain" description="SLH" evidence="11">
    <location>
        <begin position="1826"/>
        <end position="1884"/>
    </location>
</feature>
<comment type="caution">
    <text evidence="12">The sequence shown here is derived from an EMBL/GenBank/DDBJ whole genome shotgun (WGS) entry which is preliminary data.</text>
</comment>
<keyword evidence="5 9" id="KW-0732">Signal</keyword>
<feature type="domain" description="Fibronectin type-III" evidence="10">
    <location>
        <begin position="394"/>
        <end position="491"/>
    </location>
</feature>
<dbReference type="InterPro" id="IPR003961">
    <property type="entry name" value="FN3_dom"/>
</dbReference>
<dbReference type="InterPro" id="IPR045053">
    <property type="entry name" value="MAN-like"/>
</dbReference>
<evidence type="ECO:0000259" key="11">
    <source>
        <dbReference type="PROSITE" id="PS51272"/>
    </source>
</evidence>
<dbReference type="InterPro" id="IPR001547">
    <property type="entry name" value="Glyco_hydro_5"/>
</dbReference>
<keyword evidence="4" id="KW-0964">Secreted</keyword>
<dbReference type="PROSITE" id="PS51272">
    <property type="entry name" value="SLH"/>
    <property type="match status" value="3"/>
</dbReference>
<dbReference type="Pfam" id="PF00395">
    <property type="entry name" value="SLH"/>
    <property type="match status" value="3"/>
</dbReference>
<protein>
    <recommendedName>
        <fullName evidence="3">mannan endo-1,4-beta-mannosidase</fullName>
        <ecNumber evidence="3">3.2.1.78</ecNumber>
    </recommendedName>
</protein>
<keyword evidence="6" id="KW-0378">Hydrolase</keyword>
<evidence type="ECO:0000313" key="13">
    <source>
        <dbReference type="Proteomes" id="UP001157114"/>
    </source>
</evidence>
<accession>A0ABQ6GJA1</accession>
<reference evidence="12 13" key="1">
    <citation type="submission" date="2023-03" db="EMBL/GenBank/DDBJ databases">
        <title>Draft genome sequence of the bacteria which degrade cell wall of Tricholomamatutake.</title>
        <authorList>
            <person name="Konishi Y."/>
            <person name="Fukuta Y."/>
            <person name="Shirasaka N."/>
        </authorList>
    </citation>
    <scope>NUCLEOTIDE SEQUENCE [LARGE SCALE GENOMIC DNA]</scope>
    <source>
        <strain evidence="13">mu1</strain>
    </source>
</reference>
<evidence type="ECO:0000256" key="1">
    <source>
        <dbReference type="ARBA" id="ARBA00001678"/>
    </source>
</evidence>
<dbReference type="RefSeq" id="WP_284241071.1">
    <property type="nucleotide sequence ID" value="NZ_BSSQ01000018.1"/>
</dbReference>
<evidence type="ECO:0000256" key="7">
    <source>
        <dbReference type="ARBA" id="ARBA00023295"/>
    </source>
</evidence>
<evidence type="ECO:0000256" key="9">
    <source>
        <dbReference type="SAM" id="SignalP"/>
    </source>
</evidence>
<comment type="catalytic activity">
    <reaction evidence="1">
        <text>Random hydrolysis of (1-&gt;4)-beta-D-mannosidic linkages in mannans, galactomannans and glucomannans.</text>
        <dbReference type="EC" id="3.2.1.78"/>
    </reaction>
</comment>
<dbReference type="SUPFAM" id="SSF49785">
    <property type="entry name" value="Galactose-binding domain-like"/>
    <property type="match status" value="4"/>
</dbReference>
<dbReference type="Proteomes" id="UP001157114">
    <property type="component" value="Unassembled WGS sequence"/>
</dbReference>
<dbReference type="InterPro" id="IPR036116">
    <property type="entry name" value="FN3_sf"/>
</dbReference>
<dbReference type="CDD" id="cd00063">
    <property type="entry name" value="FN3"/>
    <property type="match status" value="1"/>
</dbReference>
<dbReference type="InterPro" id="IPR008979">
    <property type="entry name" value="Galactose-bd-like_sf"/>
</dbReference>
<dbReference type="InterPro" id="IPR001119">
    <property type="entry name" value="SLH_dom"/>
</dbReference>
<evidence type="ECO:0000256" key="3">
    <source>
        <dbReference type="ARBA" id="ARBA00012706"/>
    </source>
</evidence>
<dbReference type="EMBL" id="BSSQ01000018">
    <property type="protein sequence ID" value="GLX70310.1"/>
    <property type="molecule type" value="Genomic_DNA"/>
</dbReference>
<dbReference type="EC" id="3.2.1.78" evidence="3"/>
<evidence type="ECO:0000256" key="2">
    <source>
        <dbReference type="ARBA" id="ARBA00004613"/>
    </source>
</evidence>
<dbReference type="Gene3D" id="3.20.20.80">
    <property type="entry name" value="Glycosidases"/>
    <property type="match status" value="1"/>
</dbReference>
<dbReference type="InterPro" id="IPR005087">
    <property type="entry name" value="CBM11"/>
</dbReference>
<evidence type="ECO:0000256" key="8">
    <source>
        <dbReference type="SAM" id="MobiDB-lite"/>
    </source>
</evidence>
<name>A0ABQ6GJA1_9BACL</name>
<evidence type="ECO:0000256" key="5">
    <source>
        <dbReference type="ARBA" id="ARBA00022729"/>
    </source>
</evidence>
<feature type="signal peptide" evidence="9">
    <location>
        <begin position="1"/>
        <end position="31"/>
    </location>
</feature>
<evidence type="ECO:0000313" key="12">
    <source>
        <dbReference type="EMBL" id="GLX70310.1"/>
    </source>
</evidence>
<evidence type="ECO:0000256" key="4">
    <source>
        <dbReference type="ARBA" id="ARBA00022525"/>
    </source>
</evidence>
<gene>
    <name evidence="12" type="ORF">MU1_46560</name>
</gene>
<dbReference type="SUPFAM" id="SSF49265">
    <property type="entry name" value="Fibronectin type III"/>
    <property type="match status" value="1"/>
</dbReference>
<dbReference type="InterPro" id="IPR017853">
    <property type="entry name" value="GH"/>
</dbReference>
<dbReference type="Gene3D" id="2.60.120.430">
    <property type="entry name" value="Galactose-binding lectin"/>
    <property type="match status" value="4"/>
</dbReference>
<dbReference type="SUPFAM" id="SSF51445">
    <property type="entry name" value="(Trans)glycosidases"/>
    <property type="match status" value="1"/>
</dbReference>
<dbReference type="PANTHER" id="PTHR31451">
    <property type="match status" value="1"/>
</dbReference>
<dbReference type="InterPro" id="IPR013783">
    <property type="entry name" value="Ig-like_fold"/>
</dbReference>
<feature type="domain" description="SLH" evidence="11">
    <location>
        <begin position="1761"/>
        <end position="1824"/>
    </location>
</feature>
<sequence length="1884" mass="203442">MLSKRMLSLSLAVLVAASIVMPGIQSSRAYAEETGEPIVTSSAVSPFITRSGDKLMDGDQEFRFISANVPTLSMVEDIYWRTPTEWEQEDAFKTLVQMGGTVTRPYVLSVRKADDSAGMVRHIMGVGSDNKLIFNEDAFVAYDKMIQLAGEYGIKLLLPFVDQYQWQGGINEYAAFRGKSKDAFWTDPQLIADFKSVISYTLNRVNTFTGVAYKDDPTILAWETGNELVPASSAWTHDIATYIKSIDGNHLVTDGKYGIDDASLTDDAIDIVSNHYYPDHYASYAEQVNVDKNKAKGHKPFIVGEFGFKPTSQVTSFLDNAIENGTSGAMIWSLRYHSSEGGFYPHTESTFDGVFYGAYRWPGFPSGDGFDETNMLNTLREKAFEIRGFDEAPAIEKPDSAVMLPVDSVSTISWLGSVGASSYKVERSEQPDGAWTVVGNNVYDAVPTESQLFDDTTAVTGQTYYYRVTAKNSAGESAPSAAVGPVVAKHVMQDEMRNFSKLYSNTSDLEYESRDPNAFGGDVSRMKALANDNPQNVQYAIPLLADGTPVKVLSVKVEGYVAGANGEQNFGLSASSDGSAFTPVTTDVTESGSSWKKRTYTAGELADGVKLLQIDYPATATSGQLGKVVIEYEHDGSALTFPDAVQQGGIKNGILTDDLNNFVKMDSHSANLGFASDSTQFYGGDTKRLVRTSNEHEWFVYKADGDMNYFKFFEYARQNPAEYVLPDFKFYTSVNGTDYTEFTNVVKTSKMGEGYWAKTDYIAYQLPAGTRYVKFEFPVVPENIKDQNWNPEVSSLQIGVGNAKLDPPAEIKKSAVIDDFEGYTGSNNALRAAYKANDSGSPVTLTLDTAGKVNGTYAMKLSTDLSKGWGGMEKDLAGADWSGNSGIQLWVNPGGKEVGLTLQLTEGMGTQSEVWKSDTRISGDKPVLVQLPFRNFYIPGWWKDSHAGQGNGAVDLSDTGSFGLYFDGPAADTTLIIDDIKLYRVPTIDTFEGYDGDNAKLNSNYKANSDGGPVTVTLDANHKSEGGLGMKLAYDLTGKSFGGVTKQLGGIDWTGNNGLQLWLEPDGKQRGVTVQVKETSGEYWEAKIATSGTTPQVFSVPFHLFAMPSWSGKDNSKLDINSIAEFSVYVDRGAGDAGTGAIYVDDIKAAKLKDIDTFEYYQGSSSLVGAAYTRNTGGDPIAASLDSSWKKNGSYALKLDYTLTDALGYAGVNKALNAMNWSEGGNAVQFWLLPDGAAHALTFQFKETDDDIWEAQVSMAGTEEQLVTIPLAGLTRNAKWSTGDGVLDVSSVAEYSIYVNKGSGSVGTYSVSLDDIGLTTIPVIDNFDYYDGRELVALNAYARNPWGGDLTLTPDADHKESGRFGVKYDYSYPSAATNFAGATKLLGQSDWTGEDGITFWYTPDGSGRKLVVQFKESDGETWEYYVTLSGTDAKVLKLPFDQFVHAPWNTAGNGKLDLNAITEFSLYVNQGDGTLGSGTLYFDSIGLYQGDSEPTDPTDPTDPGPSGPSTPGTPQDKTVLDVPADQLKPSGQGPVQLNAPTGVTTLKLPLQAAQLLGQNALQIKFGEVSLTIGSDALKAAAQLLAVSGINTTGASLYISLTRASGPATTPSAASEEWKAAGTIYTIQVGIWTASGNKQALPQWGYPVLLELPVSGGLNPKLAGIYFGSSEGAWTYAGGRTDKEGTVIRTFIASSGSYAVLSREKHFSDVADDAWASEAIRQLAALHIIKGTDAEHFAPNRSITRGEFAVILAKVLELPAAEGLPFTDVNADAFYADAIAAAVQAGLIHGRDADTFAPNDEISREEMAALMVRAYELKTGKVNTEDRHQYGDINAISDWAIEAINKAFSSGLMIGLSNGNFAPDKEVTRAEAAVGLARLLDRLLQ</sequence>
<keyword evidence="7" id="KW-0326">Glycosidase</keyword>
<organism evidence="12 13">
    <name type="scientific">Paenibacillus glycanilyticus</name>
    <dbReference type="NCBI Taxonomy" id="126569"/>
    <lineage>
        <taxon>Bacteria</taxon>
        <taxon>Bacillati</taxon>
        <taxon>Bacillota</taxon>
        <taxon>Bacilli</taxon>
        <taxon>Bacillales</taxon>
        <taxon>Paenibacillaceae</taxon>
        <taxon>Paenibacillus</taxon>
    </lineage>
</organism>
<dbReference type="PROSITE" id="PS50853">
    <property type="entry name" value="FN3"/>
    <property type="match status" value="1"/>
</dbReference>
<keyword evidence="13" id="KW-1185">Reference proteome</keyword>
<dbReference type="PANTHER" id="PTHR31451:SF39">
    <property type="entry name" value="MANNAN ENDO-1,4-BETA-MANNOSIDASE 1"/>
    <property type="match status" value="1"/>
</dbReference>
<dbReference type="Pfam" id="PF03425">
    <property type="entry name" value="CBM_11"/>
    <property type="match status" value="3"/>
</dbReference>
<feature type="region of interest" description="Disordered" evidence="8">
    <location>
        <begin position="1488"/>
        <end position="1519"/>
    </location>
</feature>
<dbReference type="Gene3D" id="2.60.40.10">
    <property type="entry name" value="Immunoglobulins"/>
    <property type="match status" value="1"/>
</dbReference>
<evidence type="ECO:0000259" key="10">
    <source>
        <dbReference type="PROSITE" id="PS50853"/>
    </source>
</evidence>